<evidence type="ECO:0000313" key="2">
    <source>
        <dbReference type="EMBL" id="KAK8038693.1"/>
    </source>
</evidence>
<feature type="region of interest" description="Disordered" evidence="1">
    <location>
        <begin position="1"/>
        <end position="29"/>
    </location>
</feature>
<organism evidence="2 3">
    <name type="scientific">Apiospora rasikravindrae</name>
    <dbReference type="NCBI Taxonomy" id="990691"/>
    <lineage>
        <taxon>Eukaryota</taxon>
        <taxon>Fungi</taxon>
        <taxon>Dikarya</taxon>
        <taxon>Ascomycota</taxon>
        <taxon>Pezizomycotina</taxon>
        <taxon>Sordariomycetes</taxon>
        <taxon>Xylariomycetidae</taxon>
        <taxon>Amphisphaeriales</taxon>
        <taxon>Apiosporaceae</taxon>
        <taxon>Apiospora</taxon>
    </lineage>
</organism>
<evidence type="ECO:0000256" key="1">
    <source>
        <dbReference type="SAM" id="MobiDB-lite"/>
    </source>
</evidence>
<keyword evidence="3" id="KW-1185">Reference proteome</keyword>
<feature type="compositionally biased region" description="Low complexity" evidence="1">
    <location>
        <begin position="50"/>
        <end position="59"/>
    </location>
</feature>
<dbReference type="Proteomes" id="UP001444661">
    <property type="component" value="Unassembled WGS sequence"/>
</dbReference>
<name>A0ABR1SWL2_9PEZI</name>
<feature type="region of interest" description="Disordered" evidence="1">
    <location>
        <begin position="43"/>
        <end position="74"/>
    </location>
</feature>
<reference evidence="2 3" key="1">
    <citation type="submission" date="2023-01" db="EMBL/GenBank/DDBJ databases">
        <title>Analysis of 21 Apiospora genomes using comparative genomics revels a genus with tremendous synthesis potential of carbohydrate active enzymes and secondary metabolites.</title>
        <authorList>
            <person name="Sorensen T."/>
        </authorList>
    </citation>
    <scope>NUCLEOTIDE SEQUENCE [LARGE SCALE GENOMIC DNA]</scope>
    <source>
        <strain evidence="2 3">CBS 33761</strain>
    </source>
</reference>
<proteinExistence type="predicted"/>
<comment type="caution">
    <text evidence="2">The sequence shown here is derived from an EMBL/GenBank/DDBJ whole genome shotgun (WGS) entry which is preliminary data.</text>
</comment>
<protein>
    <submittedName>
        <fullName evidence="2">Uncharacterized protein</fullName>
    </submittedName>
</protein>
<evidence type="ECO:0000313" key="3">
    <source>
        <dbReference type="Proteomes" id="UP001444661"/>
    </source>
</evidence>
<sequence length="74" mass="8057">MALLTEAIDGGELQQQQQQQQQKKQQQQELPQMLRDFLQYHHQGLGQRQASGGVRQRVGSGVGRGEGSGAEAAA</sequence>
<dbReference type="EMBL" id="JAQQWK010000006">
    <property type="protein sequence ID" value="KAK8038693.1"/>
    <property type="molecule type" value="Genomic_DNA"/>
</dbReference>
<accession>A0ABR1SWL2</accession>
<gene>
    <name evidence="2" type="ORF">PG993_007104</name>
</gene>
<feature type="compositionally biased region" description="Low complexity" evidence="1">
    <location>
        <begin position="14"/>
        <end position="28"/>
    </location>
</feature>